<proteinExistence type="predicted"/>
<protein>
    <submittedName>
        <fullName evidence="1">(apollo) hypothetical protein</fullName>
    </submittedName>
</protein>
<sequence length="215" mass="23994">MERDIFGRLLAIAINQKVDIGYCLSFPLAPLPPALFHCSGDIMKTDKSTLSKQLTAKIAPANPGQVDIEIIDGFYYLYQIGSNLPQTFGKVAESILIKLCSKNTPEVHIIFDRYLTPSIKDSERQNREGIDIPYTINGPLQKRPNDFLKSLKNFRFKEALVKFLANHWADDSFATVLGNKKNYITVGEQCFSYCSAANLVVQTEELPVELPCSGG</sequence>
<dbReference type="PANTHER" id="PTHR46704:SF9">
    <property type="entry name" value="BHLH DOMAIN-CONTAINING PROTEIN"/>
    <property type="match status" value="1"/>
</dbReference>
<dbReference type="AlphaFoldDB" id="A0A8S3WD37"/>
<keyword evidence="2" id="KW-1185">Reference proteome</keyword>
<gene>
    <name evidence="1" type="ORF">PAPOLLO_LOCUS4999</name>
</gene>
<comment type="caution">
    <text evidence="1">The sequence shown here is derived from an EMBL/GenBank/DDBJ whole genome shotgun (WGS) entry which is preliminary data.</text>
</comment>
<evidence type="ECO:0000313" key="1">
    <source>
        <dbReference type="EMBL" id="CAG4953968.1"/>
    </source>
</evidence>
<evidence type="ECO:0000313" key="2">
    <source>
        <dbReference type="Proteomes" id="UP000691718"/>
    </source>
</evidence>
<organism evidence="1 2">
    <name type="scientific">Parnassius apollo</name>
    <name type="common">Apollo butterfly</name>
    <name type="synonym">Papilio apollo</name>
    <dbReference type="NCBI Taxonomy" id="110799"/>
    <lineage>
        <taxon>Eukaryota</taxon>
        <taxon>Metazoa</taxon>
        <taxon>Ecdysozoa</taxon>
        <taxon>Arthropoda</taxon>
        <taxon>Hexapoda</taxon>
        <taxon>Insecta</taxon>
        <taxon>Pterygota</taxon>
        <taxon>Neoptera</taxon>
        <taxon>Endopterygota</taxon>
        <taxon>Lepidoptera</taxon>
        <taxon>Glossata</taxon>
        <taxon>Ditrysia</taxon>
        <taxon>Papilionoidea</taxon>
        <taxon>Papilionidae</taxon>
        <taxon>Parnassiinae</taxon>
        <taxon>Parnassini</taxon>
        <taxon>Parnassius</taxon>
        <taxon>Parnassius</taxon>
    </lineage>
</organism>
<accession>A0A8S3WD37</accession>
<dbReference type="PANTHER" id="PTHR46704">
    <property type="entry name" value="CXC DOMAIN-CONTAINING PROTEIN-RELATED"/>
    <property type="match status" value="1"/>
</dbReference>
<dbReference type="EMBL" id="CAJQZP010000288">
    <property type="protein sequence ID" value="CAG4953968.1"/>
    <property type="molecule type" value="Genomic_DNA"/>
</dbReference>
<dbReference type="Proteomes" id="UP000691718">
    <property type="component" value="Unassembled WGS sequence"/>
</dbReference>
<dbReference type="OrthoDB" id="8060926at2759"/>
<reference evidence="1" key="1">
    <citation type="submission" date="2021-04" db="EMBL/GenBank/DDBJ databases">
        <authorList>
            <person name="Tunstrom K."/>
        </authorList>
    </citation>
    <scope>NUCLEOTIDE SEQUENCE</scope>
</reference>
<name>A0A8S3WD37_PARAO</name>